<dbReference type="Gene3D" id="3.40.50.720">
    <property type="entry name" value="NAD(P)-binding Rossmann-like Domain"/>
    <property type="match status" value="1"/>
</dbReference>
<dbReference type="PRINTS" id="PR00081">
    <property type="entry name" value="GDHRDH"/>
</dbReference>
<keyword evidence="2" id="KW-0560">Oxidoreductase</keyword>
<dbReference type="InterPro" id="IPR020904">
    <property type="entry name" value="Sc_DH/Rdtase_CS"/>
</dbReference>
<dbReference type="EMBL" id="FCON02000035">
    <property type="protein sequence ID" value="SAL64117.1"/>
    <property type="molecule type" value="Genomic_DNA"/>
</dbReference>
<dbReference type="Proteomes" id="UP000054770">
    <property type="component" value="Unassembled WGS sequence"/>
</dbReference>
<dbReference type="InterPro" id="IPR002347">
    <property type="entry name" value="SDR_fam"/>
</dbReference>
<proteinExistence type="inferred from homology"/>
<dbReference type="AlphaFoldDB" id="A0A158J5H6"/>
<dbReference type="GO" id="GO:0006633">
    <property type="term" value="P:fatty acid biosynthetic process"/>
    <property type="evidence" value="ECO:0007669"/>
    <property type="project" value="TreeGrafter"/>
</dbReference>
<dbReference type="PRINTS" id="PR00080">
    <property type="entry name" value="SDRFAMILY"/>
</dbReference>
<evidence type="ECO:0000313" key="4">
    <source>
        <dbReference type="Proteomes" id="UP000054770"/>
    </source>
</evidence>
<protein>
    <submittedName>
        <fullName evidence="3">Acetoacetyl-CoA reductase</fullName>
    </submittedName>
</protein>
<name>A0A158J5H6_9BURK</name>
<dbReference type="FunFam" id="3.40.50.720:FF:000084">
    <property type="entry name" value="Short-chain dehydrogenase reductase"/>
    <property type="match status" value="1"/>
</dbReference>
<dbReference type="PANTHER" id="PTHR42760:SF133">
    <property type="entry name" value="3-OXOACYL-[ACYL-CARRIER-PROTEIN] REDUCTASE"/>
    <property type="match status" value="1"/>
</dbReference>
<evidence type="ECO:0000256" key="1">
    <source>
        <dbReference type="ARBA" id="ARBA00006484"/>
    </source>
</evidence>
<dbReference type="PROSITE" id="PS00061">
    <property type="entry name" value="ADH_SHORT"/>
    <property type="match status" value="1"/>
</dbReference>
<dbReference type="SUPFAM" id="SSF51735">
    <property type="entry name" value="NAD(P)-binding Rossmann-fold domains"/>
    <property type="match status" value="1"/>
</dbReference>
<dbReference type="GO" id="GO:0048038">
    <property type="term" value="F:quinone binding"/>
    <property type="evidence" value="ECO:0007669"/>
    <property type="project" value="TreeGrafter"/>
</dbReference>
<organism evidence="3 4">
    <name type="scientific">Caballeronia choica</name>
    <dbReference type="NCBI Taxonomy" id="326476"/>
    <lineage>
        <taxon>Bacteria</taxon>
        <taxon>Pseudomonadati</taxon>
        <taxon>Pseudomonadota</taxon>
        <taxon>Betaproteobacteria</taxon>
        <taxon>Burkholderiales</taxon>
        <taxon>Burkholderiaceae</taxon>
        <taxon>Caballeronia</taxon>
    </lineage>
</organism>
<dbReference type="OrthoDB" id="9803333at2"/>
<dbReference type="Pfam" id="PF13561">
    <property type="entry name" value="adh_short_C2"/>
    <property type="match status" value="1"/>
</dbReference>
<sequence length="231" mass="23869">MSSKVAVVTGSNGLTGQAICKNLSERGYTVVGLDVAEAGKGEYAYRKCDVTDYEQIKASVAAIDAEYGTIRVLVNNAGVWHGKTFFDIAPSDYDFTYGVNARAPFFLSQEVAKRLVKAGGGGVIVNLASIVATTGSGVPDYGGSKAAIVNLTKSLAKPLGPHGIRVAAVSPGTINTAMGEKVPKEIRDKLIAGSGLQRAAEPEEIAAAVGFLISDDARYVTGATLDVNGGL</sequence>
<evidence type="ECO:0000313" key="3">
    <source>
        <dbReference type="EMBL" id="SAL64117.1"/>
    </source>
</evidence>
<dbReference type="PANTHER" id="PTHR42760">
    <property type="entry name" value="SHORT-CHAIN DEHYDROGENASES/REDUCTASES FAMILY MEMBER"/>
    <property type="match status" value="1"/>
</dbReference>
<evidence type="ECO:0000256" key="2">
    <source>
        <dbReference type="ARBA" id="ARBA00023002"/>
    </source>
</evidence>
<reference evidence="3" key="1">
    <citation type="submission" date="2016-01" db="EMBL/GenBank/DDBJ databases">
        <authorList>
            <person name="Peeters C."/>
        </authorList>
    </citation>
    <scope>NUCLEOTIDE SEQUENCE [LARGE SCALE GENOMIC DNA]</scope>
    <source>
        <strain evidence="3">LMG 22940</strain>
    </source>
</reference>
<accession>A0A158J5H6</accession>
<comment type="caution">
    <text evidence="3">The sequence shown here is derived from an EMBL/GenBank/DDBJ whole genome shotgun (WGS) entry which is preliminary data.</text>
</comment>
<keyword evidence="4" id="KW-1185">Reference proteome</keyword>
<dbReference type="CDD" id="cd05233">
    <property type="entry name" value="SDR_c"/>
    <property type="match status" value="1"/>
</dbReference>
<gene>
    <name evidence="3" type="ORF">AWB68_03472</name>
</gene>
<dbReference type="InterPro" id="IPR036291">
    <property type="entry name" value="NAD(P)-bd_dom_sf"/>
</dbReference>
<dbReference type="RefSeq" id="WP_087645579.1">
    <property type="nucleotide sequence ID" value="NZ_FCON02000035.1"/>
</dbReference>
<comment type="similarity">
    <text evidence="1">Belongs to the short-chain dehydrogenases/reductases (SDR) family.</text>
</comment>
<dbReference type="GO" id="GO:0016616">
    <property type="term" value="F:oxidoreductase activity, acting on the CH-OH group of donors, NAD or NADP as acceptor"/>
    <property type="evidence" value="ECO:0007669"/>
    <property type="project" value="TreeGrafter"/>
</dbReference>